<keyword evidence="3" id="KW-1185">Reference proteome</keyword>
<evidence type="ECO:0000313" key="2">
    <source>
        <dbReference type="EMBL" id="SDE41595.1"/>
    </source>
</evidence>
<protein>
    <recommendedName>
        <fullName evidence="4">Repeat domain-containing protein</fullName>
    </recommendedName>
</protein>
<gene>
    <name evidence="2" type="ORF">SAMN05661003_11072</name>
</gene>
<dbReference type="RefSeq" id="WP_092078901.1">
    <property type="nucleotide sequence ID" value="NZ_FNAQ01000010.1"/>
</dbReference>
<dbReference type="InterPro" id="IPR028994">
    <property type="entry name" value="Integrin_alpha_N"/>
</dbReference>
<dbReference type="SUPFAM" id="SSF69318">
    <property type="entry name" value="Integrin alpha N-terminal domain"/>
    <property type="match status" value="1"/>
</dbReference>
<accession>A0A1G7CSW5</accession>
<dbReference type="Gene3D" id="2.130.10.130">
    <property type="entry name" value="Integrin alpha, N-terminal"/>
    <property type="match status" value="1"/>
</dbReference>
<reference evidence="3" key="1">
    <citation type="submission" date="2016-10" db="EMBL/GenBank/DDBJ databases">
        <authorList>
            <person name="Varghese N."/>
            <person name="Submissions S."/>
        </authorList>
    </citation>
    <scope>NUCLEOTIDE SEQUENCE [LARGE SCALE GENOMIC DNA]</scope>
    <source>
        <strain evidence="3">DSM 8987</strain>
    </source>
</reference>
<keyword evidence="1" id="KW-0732">Signal</keyword>
<evidence type="ECO:0000313" key="3">
    <source>
        <dbReference type="Proteomes" id="UP000243205"/>
    </source>
</evidence>
<evidence type="ECO:0008006" key="4">
    <source>
        <dbReference type="Google" id="ProtNLM"/>
    </source>
</evidence>
<dbReference type="AlphaFoldDB" id="A0A1G7CSW5"/>
<dbReference type="EMBL" id="FNAQ01000010">
    <property type="protein sequence ID" value="SDE41595.1"/>
    <property type="molecule type" value="Genomic_DNA"/>
</dbReference>
<sequence>MKCLTARLTLLLALLPLLLGTLAGGALARDLAQLEPDFAPRTGCVVLSIGSEFLVDLDADQGLTAGDLLAVVEQGGDVIHPVTKEVIGTLDKTLAVLQVSQVKDGYSYTRLLRGEAAALKAGTLVRRYSGLTARFHDASGSQEALYARLKAGLPALQWSDGEGAADLLFEATVNGLQVRDAAGQLIRAYAPAPGRSLAALTPPTMAVAALPATATIAAPAASPSTMPLAVAPAAPASPANLRYEAPLPSATLNGALSMEFPRFVKRGQLSHATQMADFEAIGGELLLATTDGGRIEIYRLGEQLTPFASGDSITMGRILNLSWWQPSAGDAYLAVTVWSDKRVYSDLLQLQGQQLVPVISGYGSLLAGFDIDSDGRSEQLLGQEFSREHFYGSPVWALSLAGNRLAAQAPAFELPANFRLFGALITDITGDGQAEVAFVRNRRLYIYSGTQQLYKSSKELGASVSTVTYDIDPDAQNPMITSASCEVAPVAADLDGDGLAEIVAIAADANLLQNVGVASAINKSWLAVFKFQQGMVMKGTLGDSLERPLQGLAVQQGQALMVATEISGLLDKHEASYVLAVPLR</sequence>
<dbReference type="STRING" id="57664.SAMN05661003_11072"/>
<dbReference type="OrthoDB" id="9813582at2"/>
<evidence type="ECO:0000256" key="1">
    <source>
        <dbReference type="SAM" id="SignalP"/>
    </source>
</evidence>
<organism evidence="2 3">
    <name type="scientific">Desulfuromonas thiophila</name>
    <dbReference type="NCBI Taxonomy" id="57664"/>
    <lineage>
        <taxon>Bacteria</taxon>
        <taxon>Pseudomonadati</taxon>
        <taxon>Thermodesulfobacteriota</taxon>
        <taxon>Desulfuromonadia</taxon>
        <taxon>Desulfuromonadales</taxon>
        <taxon>Desulfuromonadaceae</taxon>
        <taxon>Desulfuromonas</taxon>
    </lineage>
</organism>
<feature type="chain" id="PRO_5017250627" description="Repeat domain-containing protein" evidence="1">
    <location>
        <begin position="29"/>
        <end position="584"/>
    </location>
</feature>
<name>A0A1G7CSW5_9BACT</name>
<dbReference type="Proteomes" id="UP000243205">
    <property type="component" value="Unassembled WGS sequence"/>
</dbReference>
<proteinExistence type="predicted"/>
<feature type="signal peptide" evidence="1">
    <location>
        <begin position="1"/>
        <end position="28"/>
    </location>
</feature>